<dbReference type="eggNOG" id="COG2141">
    <property type="taxonomic scope" value="Bacteria"/>
</dbReference>
<dbReference type="Pfam" id="PF00296">
    <property type="entry name" value="Bac_luciferase"/>
    <property type="match status" value="1"/>
</dbReference>
<dbReference type="NCBIfam" id="TIGR04020">
    <property type="entry name" value="seco_metab_LLM"/>
    <property type="match status" value="1"/>
</dbReference>
<dbReference type="GO" id="GO:0016705">
    <property type="term" value="F:oxidoreductase activity, acting on paired donors, with incorporation or reduction of molecular oxygen"/>
    <property type="evidence" value="ECO:0007669"/>
    <property type="project" value="InterPro"/>
</dbReference>
<organism evidence="2 3">
    <name type="scientific">Teredinibacter turnerae (strain ATCC 39867 / T7901)</name>
    <dbReference type="NCBI Taxonomy" id="377629"/>
    <lineage>
        <taxon>Bacteria</taxon>
        <taxon>Pseudomonadati</taxon>
        <taxon>Pseudomonadota</taxon>
        <taxon>Gammaproteobacteria</taxon>
        <taxon>Cellvibrionales</taxon>
        <taxon>Cellvibrionaceae</taxon>
        <taxon>Teredinibacter</taxon>
    </lineage>
</organism>
<dbReference type="PANTHER" id="PTHR30137">
    <property type="entry name" value="LUCIFERASE-LIKE MONOOXYGENASE"/>
    <property type="match status" value="1"/>
</dbReference>
<name>C5BJI4_TERTT</name>
<gene>
    <name evidence="2" type="ordered locus">TERTU_2205</name>
</gene>
<dbReference type="InterPro" id="IPR036661">
    <property type="entry name" value="Luciferase-like_sf"/>
</dbReference>
<dbReference type="InterPro" id="IPR050766">
    <property type="entry name" value="Bact_Lucif_Oxidored"/>
</dbReference>
<evidence type="ECO:0000313" key="2">
    <source>
        <dbReference type="EMBL" id="ACR11438.1"/>
    </source>
</evidence>
<dbReference type="Gene3D" id="3.20.20.30">
    <property type="entry name" value="Luciferase-like domain"/>
    <property type="match status" value="1"/>
</dbReference>
<evidence type="ECO:0000313" key="3">
    <source>
        <dbReference type="Proteomes" id="UP000009080"/>
    </source>
</evidence>
<dbReference type="HOGENOM" id="CLU_027853_3_5_6"/>
<dbReference type="Proteomes" id="UP000009080">
    <property type="component" value="Chromosome"/>
</dbReference>
<dbReference type="GO" id="GO:0005829">
    <property type="term" value="C:cytosol"/>
    <property type="evidence" value="ECO:0007669"/>
    <property type="project" value="TreeGrafter"/>
</dbReference>
<dbReference type="InterPro" id="IPR024011">
    <property type="entry name" value="Biosynth_lucif-like_mOase_dom"/>
</dbReference>
<dbReference type="SUPFAM" id="SSF51679">
    <property type="entry name" value="Bacterial luciferase-like"/>
    <property type="match status" value="1"/>
</dbReference>
<accession>C5BJI4</accession>
<dbReference type="PANTHER" id="PTHR30137:SF6">
    <property type="entry name" value="LUCIFERASE-LIKE MONOOXYGENASE"/>
    <property type="match status" value="1"/>
</dbReference>
<evidence type="ECO:0000259" key="1">
    <source>
        <dbReference type="Pfam" id="PF00296"/>
    </source>
</evidence>
<proteinExistence type="predicted"/>
<protein>
    <submittedName>
        <fullName evidence="2">Luciferase-like monooxygenase</fullName>
    </submittedName>
</protein>
<dbReference type="KEGG" id="ttu:TERTU_2205"/>
<feature type="domain" description="Luciferase-like" evidence="1">
    <location>
        <begin position="1"/>
        <end position="312"/>
    </location>
</feature>
<dbReference type="OrthoDB" id="9814695at2"/>
<dbReference type="EMBL" id="CP001614">
    <property type="protein sequence ID" value="ACR11438.1"/>
    <property type="molecule type" value="Genomic_DNA"/>
</dbReference>
<dbReference type="RefSeq" id="WP_015817550.1">
    <property type="nucleotide sequence ID" value="NC_012997.1"/>
</dbReference>
<keyword evidence="3" id="KW-1185">Reference proteome</keyword>
<dbReference type="InterPro" id="IPR011251">
    <property type="entry name" value="Luciferase-like_dom"/>
</dbReference>
<dbReference type="GO" id="GO:0004497">
    <property type="term" value="F:monooxygenase activity"/>
    <property type="evidence" value="ECO:0007669"/>
    <property type="project" value="UniProtKB-KW"/>
</dbReference>
<sequence length="377" mass="42265">MEFSGFIFSAEDSFSVQQRYQFITRAAQYFDQHGYQALWTPERHFQEFGGSFPNPSVLSAALSQATSRLHLRAGCVVLPHHHPVRVAEEWAMIDQLSNGRAGLGIASGWHKRDFVFFPENYQDRKAVTYKGIDDLRKLWAGESLEFKGVDGELTQVSVHPKPVQKELPMWLVSSSSPEVWKDAGRRGLNILSLLNNWEALESNIVAYRQAREEAGLDPALGVVTTAVHTFVGDSNAEVKALVETPMKQYLSEFVKATNDDKSISGAKERVVSKDEKAILLQAVFDDMFEKRAMFGTVEKCIAFAEKLKKVGTDEVACFVDFGLEFETVLAALPKLDEVKAAFQQVSKADTAPKVEQVARHSAKHPLSWYYERNTLNA</sequence>
<dbReference type="AlphaFoldDB" id="C5BJI4"/>
<reference evidence="2 3" key="1">
    <citation type="journal article" date="2009" name="PLoS ONE">
        <title>The complete genome of Teredinibacter turnerae T7901: an intracellular endosymbiont of marine wood-boring bivalves (shipworms).</title>
        <authorList>
            <person name="Yang J.C."/>
            <person name="Madupu R."/>
            <person name="Durkin A.S."/>
            <person name="Ekborg N.A."/>
            <person name="Pedamallu C.S."/>
            <person name="Hostetler J.B."/>
            <person name="Radune D."/>
            <person name="Toms B.S."/>
            <person name="Henrissat B."/>
            <person name="Coutinho P.M."/>
            <person name="Schwarz S."/>
            <person name="Field L."/>
            <person name="Trindade-Silva A.E."/>
            <person name="Soares C.A.G."/>
            <person name="Elshahawi S."/>
            <person name="Hanora A."/>
            <person name="Schmidt E.W."/>
            <person name="Haygood M.G."/>
            <person name="Posfai J."/>
            <person name="Benner J."/>
            <person name="Madinger C."/>
            <person name="Nove J."/>
            <person name="Anton B."/>
            <person name="Chaudhary K."/>
            <person name="Foster J."/>
            <person name="Holman A."/>
            <person name="Kumar S."/>
            <person name="Lessard P.A."/>
            <person name="Luyten Y.A."/>
            <person name="Slatko B."/>
            <person name="Wood N."/>
            <person name="Wu B."/>
            <person name="Teplitski M."/>
            <person name="Mougous J.D."/>
            <person name="Ward N."/>
            <person name="Eisen J.A."/>
            <person name="Badger J.H."/>
            <person name="Distel D.L."/>
        </authorList>
    </citation>
    <scope>NUCLEOTIDE SEQUENCE [LARGE SCALE GENOMIC DNA]</scope>
    <source>
        <strain evidence="3">ATCC 39867 / T7901</strain>
    </source>
</reference>
<dbReference type="STRING" id="377629.TERTU_2205"/>